<name>X8E888_MYCXE</name>
<protein>
    <submittedName>
        <fullName evidence="1">Uncharacterized protein</fullName>
    </submittedName>
</protein>
<sequence>MDRRIGASWVPVAVITTFNGLPIPAAASASVENVPTTGRTIRPERLRSSATESLRVIRAASTWAE</sequence>
<organism evidence="1">
    <name type="scientific">Mycobacterium xenopi 4042</name>
    <dbReference type="NCBI Taxonomy" id="1299334"/>
    <lineage>
        <taxon>Bacteria</taxon>
        <taxon>Bacillati</taxon>
        <taxon>Actinomycetota</taxon>
        <taxon>Actinomycetes</taxon>
        <taxon>Mycobacteriales</taxon>
        <taxon>Mycobacteriaceae</taxon>
        <taxon>Mycobacterium</taxon>
    </lineage>
</organism>
<evidence type="ECO:0000313" key="1">
    <source>
        <dbReference type="EMBL" id="EUA76416.1"/>
    </source>
</evidence>
<comment type="caution">
    <text evidence="1">The sequence shown here is derived from an EMBL/GenBank/DDBJ whole genome shotgun (WGS) entry which is preliminary data.</text>
</comment>
<gene>
    <name evidence="1" type="ORF">I553_7326</name>
</gene>
<proteinExistence type="predicted"/>
<dbReference type="AlphaFoldDB" id="X8E888"/>
<reference evidence="1" key="1">
    <citation type="submission" date="2014-01" db="EMBL/GenBank/DDBJ databases">
        <authorList>
            <person name="Brown-Elliot B."/>
            <person name="Wallace R."/>
            <person name="Lenaerts A."/>
            <person name="Ordway D."/>
            <person name="DeGroote M.A."/>
            <person name="Parker T."/>
            <person name="Sizemore C."/>
            <person name="Tallon L.J."/>
            <person name="Sadzewicz L.K."/>
            <person name="Sengamalay N."/>
            <person name="Fraser C.M."/>
            <person name="Hine E."/>
            <person name="Shefchek K.A."/>
            <person name="Das S.P."/>
            <person name="Tettelin H."/>
        </authorList>
    </citation>
    <scope>NUCLEOTIDE SEQUENCE [LARGE SCALE GENOMIC DNA]</scope>
    <source>
        <strain evidence="1">4042</strain>
    </source>
</reference>
<accession>X8E888</accession>
<dbReference type="EMBL" id="JAOB01000006">
    <property type="protein sequence ID" value="EUA76416.1"/>
    <property type="molecule type" value="Genomic_DNA"/>
</dbReference>